<gene>
    <name evidence="3" type="ORF">SAMN06265368_0002</name>
</gene>
<dbReference type="Proteomes" id="UP000219439">
    <property type="component" value="Unassembled WGS sequence"/>
</dbReference>
<dbReference type="RefSeq" id="WP_097151379.1">
    <property type="nucleotide sequence ID" value="NZ_OBEL01000001.1"/>
</dbReference>
<keyword evidence="1" id="KW-0732">Signal</keyword>
<dbReference type="InterPro" id="IPR002035">
    <property type="entry name" value="VWF_A"/>
</dbReference>
<evidence type="ECO:0000259" key="2">
    <source>
        <dbReference type="PROSITE" id="PS50234"/>
    </source>
</evidence>
<dbReference type="Pfam" id="PF00092">
    <property type="entry name" value="VWA"/>
    <property type="match status" value="1"/>
</dbReference>
<feature type="domain" description="VWFA" evidence="2">
    <location>
        <begin position="32"/>
        <end position="211"/>
    </location>
</feature>
<organism evidence="3 4">
    <name type="scientific">Cohaesibacter gelatinilyticus</name>
    <dbReference type="NCBI Taxonomy" id="372072"/>
    <lineage>
        <taxon>Bacteria</taxon>
        <taxon>Pseudomonadati</taxon>
        <taxon>Pseudomonadota</taxon>
        <taxon>Alphaproteobacteria</taxon>
        <taxon>Hyphomicrobiales</taxon>
        <taxon>Cohaesibacteraceae</taxon>
    </lineage>
</organism>
<feature type="chain" id="PRO_5012108822" evidence="1">
    <location>
        <begin position="23"/>
        <end position="575"/>
    </location>
</feature>
<dbReference type="EMBL" id="OBEL01000001">
    <property type="protein sequence ID" value="SNZ04980.1"/>
    <property type="molecule type" value="Genomic_DNA"/>
</dbReference>
<sequence length="575" mass="61666">MNRFLKTSLVGGIALLSFVGFAISQQTEQANEVMFVLDGSNSMWGQINGTAKISIAKDVMTDLITNLDPNINMGLMAYGHRRKNDCKDIEILALPGPVNRQQMINHVQNITPRGKTPLSQALFLGAFSVEYFTGKSSVVLVSDGLETCDADPCAQARSLGIVNPGFDVHVVGFDVTKEESESLQCIADATGGKFFRANNANELKDALAQTVAAVQSTDDAGNGSTGGGQGSDGGGTPAVAPKGAYLYAKLCETCERLDPLDVFWDVYKDGKPYYGGVGAASENELKLDKGKYAAGARLGSTVVTAVGNIEIDENGEQIGALNLNAGNAVVSAYATDDKKQAQGAFFQFFPIVDGEAQEQIVQTGIKDRKVWLPAGKYKVTAKHNQILESAEVEIVAGEETIYEFDLRIGYVQPDVVLFKGGKINRSMFYRLLDIKTGAEITIASGGLNEPMAAKPGKYNLLVQYAPSGVIGRADMTFPIEIKAGETISGPYILNVGRFEYNITSKSGLPIGGVWLDRVNENGSATEIGFTGQTKYSGVAPQGAYRFRVRLGDDFTQTGTFEVVPGEIRELNIEFP</sequence>
<reference evidence="3 4" key="1">
    <citation type="submission" date="2017-09" db="EMBL/GenBank/DDBJ databases">
        <authorList>
            <person name="Ehlers B."/>
            <person name="Leendertz F.H."/>
        </authorList>
    </citation>
    <scope>NUCLEOTIDE SEQUENCE [LARGE SCALE GENOMIC DNA]</scope>
    <source>
        <strain evidence="3 4">DSM 18289</strain>
    </source>
</reference>
<protein>
    <submittedName>
        <fullName evidence="3">von Willebrand factor type A domain-containing protein</fullName>
    </submittedName>
</protein>
<name>A0A285N6D5_9HYPH</name>
<dbReference type="SUPFAM" id="SSF53300">
    <property type="entry name" value="vWA-like"/>
    <property type="match status" value="1"/>
</dbReference>
<evidence type="ECO:0000256" key="1">
    <source>
        <dbReference type="SAM" id="SignalP"/>
    </source>
</evidence>
<evidence type="ECO:0000313" key="4">
    <source>
        <dbReference type="Proteomes" id="UP000219439"/>
    </source>
</evidence>
<dbReference type="PROSITE" id="PS50234">
    <property type="entry name" value="VWFA"/>
    <property type="match status" value="1"/>
</dbReference>
<dbReference type="InterPro" id="IPR036465">
    <property type="entry name" value="vWFA_dom_sf"/>
</dbReference>
<evidence type="ECO:0000313" key="3">
    <source>
        <dbReference type="EMBL" id="SNZ04980.1"/>
    </source>
</evidence>
<dbReference type="AlphaFoldDB" id="A0A285N6D5"/>
<dbReference type="Gene3D" id="3.40.50.410">
    <property type="entry name" value="von Willebrand factor, type A domain"/>
    <property type="match status" value="1"/>
</dbReference>
<dbReference type="OrthoDB" id="9783818at2"/>
<accession>A0A285N6D5</accession>
<proteinExistence type="predicted"/>
<dbReference type="SMART" id="SM00327">
    <property type="entry name" value="VWA"/>
    <property type="match status" value="1"/>
</dbReference>
<keyword evidence="4" id="KW-1185">Reference proteome</keyword>
<feature type="signal peptide" evidence="1">
    <location>
        <begin position="1"/>
        <end position="22"/>
    </location>
</feature>